<proteinExistence type="predicted"/>
<protein>
    <submittedName>
        <fullName evidence="1">Uncharacterized protein</fullName>
    </submittedName>
</protein>
<organism evidence="1">
    <name type="scientific">Mesorhizobium sp. WSM2240</name>
    <dbReference type="NCBI Taxonomy" id="3228851"/>
    <lineage>
        <taxon>Bacteria</taxon>
        <taxon>Pseudomonadati</taxon>
        <taxon>Pseudomonadota</taxon>
        <taxon>Alphaproteobacteria</taxon>
        <taxon>Hyphomicrobiales</taxon>
        <taxon>Phyllobacteriaceae</taxon>
        <taxon>Mesorhizobium</taxon>
    </lineage>
</organism>
<dbReference type="RefSeq" id="WP_353642370.1">
    <property type="nucleotide sequence ID" value="NZ_CP159253.1"/>
</dbReference>
<sequence length="124" mass="13121">MAVARTALLGLSDVDIRMCAGFPSRTVDIESGQIWTYERAINRGGLNVALPTVGVGAFPGLGGSLNVAPGGYCNAQVRFTNGRVVDIAYAGDNDLPQRRNALCTTVVEECVAYARNPHPTVKGR</sequence>
<gene>
    <name evidence="1" type="ORF">ABVK50_06285</name>
</gene>
<reference evidence="1" key="1">
    <citation type="submission" date="2024-06" db="EMBL/GenBank/DDBJ databases">
        <title>Mesorhizobium karijinii sp. nov., a symbiont of the iconic Swainsona formosa from arid Australia.</title>
        <authorList>
            <person name="Hill Y.J."/>
            <person name="Watkin E.L.J."/>
            <person name="O'Hara G.W."/>
            <person name="Terpolilli J."/>
            <person name="Tye M.L."/>
            <person name="Kohlmeier M.G."/>
        </authorList>
    </citation>
    <scope>NUCLEOTIDE SEQUENCE</scope>
    <source>
        <strain evidence="1">WSM2240</strain>
    </source>
</reference>
<dbReference type="EMBL" id="CP159253">
    <property type="protein sequence ID" value="XCG50101.1"/>
    <property type="molecule type" value="Genomic_DNA"/>
</dbReference>
<dbReference type="AlphaFoldDB" id="A0AAU8CTA2"/>
<name>A0AAU8CTA2_9HYPH</name>
<accession>A0AAU8CTA2</accession>
<evidence type="ECO:0000313" key="1">
    <source>
        <dbReference type="EMBL" id="XCG50101.1"/>
    </source>
</evidence>